<evidence type="ECO:0000313" key="3">
    <source>
        <dbReference type="Proteomes" id="UP000825381"/>
    </source>
</evidence>
<keyword evidence="1" id="KW-0732">Signal</keyword>
<accession>A0ABX8V4X6</accession>
<gene>
    <name evidence="2" type="ORF">K1I41_10105</name>
</gene>
<dbReference type="InterPro" id="IPR012467">
    <property type="entry name" value="DUF1684"/>
</dbReference>
<feature type="chain" id="PRO_5045581062" evidence="1">
    <location>
        <begin position="19"/>
        <end position="199"/>
    </location>
</feature>
<name>A0ABX8V4X6_9FLAO</name>
<dbReference type="Pfam" id="PF07920">
    <property type="entry name" value="DUF1684"/>
    <property type="match status" value="1"/>
</dbReference>
<protein>
    <submittedName>
        <fullName evidence="2">DUF1684 domain-containing protein</fullName>
    </submittedName>
</protein>
<proteinExistence type="predicted"/>
<sequence length="199" mass="22649">MKSILAVTLLLYSFFTIAQECTEANAITFQKEINAQYANPYESPLTKKDRENFKSLDFYPIDTNFCVAAKLVRTPNEKPFEMATTTDRKPVYVKYGEVYFTIAGKEYKLDVFRNTMAAKMEAYKNSLFLPFTDLTSGDESYAGGRYIDLTIPEGDTIIIDFNTAYNPYCTYNHKYSCPIPPAQNDLQVAIKAGVKAYKK</sequence>
<dbReference type="Proteomes" id="UP000825381">
    <property type="component" value="Chromosome"/>
</dbReference>
<keyword evidence="3" id="KW-1185">Reference proteome</keyword>
<dbReference type="PANTHER" id="PTHR41913">
    <property type="entry name" value="DUF1684 DOMAIN-CONTAINING PROTEIN"/>
    <property type="match status" value="1"/>
</dbReference>
<reference evidence="2 3" key="1">
    <citation type="submission" date="2021-07" db="EMBL/GenBank/DDBJ databases">
        <title>Flavobacterium WSW3-B6 sp.nov, isolated from seaweed.</title>
        <authorList>
            <person name="Muhammad N."/>
            <person name="Ho H."/>
            <person name="Lee Y.-J."/>
            <person name="Nguyen T."/>
            <person name="Ho J."/>
            <person name="Kim S.-G."/>
        </authorList>
    </citation>
    <scope>NUCLEOTIDE SEQUENCE [LARGE SCALE GENOMIC DNA]</scope>
    <source>
        <strain evidence="2 3">WSW3-B6</strain>
    </source>
</reference>
<organism evidence="2 3">
    <name type="scientific">Flavobacterium litorale</name>
    <dbReference type="NCBI Taxonomy" id="2856519"/>
    <lineage>
        <taxon>Bacteria</taxon>
        <taxon>Pseudomonadati</taxon>
        <taxon>Bacteroidota</taxon>
        <taxon>Flavobacteriia</taxon>
        <taxon>Flavobacteriales</taxon>
        <taxon>Flavobacteriaceae</taxon>
        <taxon>Flavobacterium</taxon>
    </lineage>
</organism>
<feature type="signal peptide" evidence="1">
    <location>
        <begin position="1"/>
        <end position="18"/>
    </location>
</feature>
<evidence type="ECO:0000313" key="2">
    <source>
        <dbReference type="EMBL" id="QYJ67889.1"/>
    </source>
</evidence>
<dbReference type="PANTHER" id="PTHR41913:SF1">
    <property type="entry name" value="DUF1684 DOMAIN-CONTAINING PROTEIN"/>
    <property type="match status" value="1"/>
</dbReference>
<evidence type="ECO:0000256" key="1">
    <source>
        <dbReference type="SAM" id="SignalP"/>
    </source>
</evidence>
<dbReference type="EMBL" id="CP080429">
    <property type="protein sequence ID" value="QYJ67889.1"/>
    <property type="molecule type" value="Genomic_DNA"/>
</dbReference>